<dbReference type="Proteomes" id="UP001519460">
    <property type="component" value="Unassembled WGS sequence"/>
</dbReference>
<dbReference type="PANTHER" id="PTHR47977">
    <property type="entry name" value="RAS-RELATED PROTEIN RAB"/>
    <property type="match status" value="1"/>
</dbReference>
<dbReference type="InterPro" id="IPR027417">
    <property type="entry name" value="P-loop_NTPase"/>
</dbReference>
<dbReference type="InterPro" id="IPR050227">
    <property type="entry name" value="Rab"/>
</dbReference>
<name>A0ABD0L6P7_9CAEN</name>
<gene>
    <name evidence="3" type="ORF">BaRGS_00013547</name>
</gene>
<dbReference type="PROSITE" id="PS51419">
    <property type="entry name" value="RAB"/>
    <property type="match status" value="1"/>
</dbReference>
<dbReference type="InterPro" id="IPR001806">
    <property type="entry name" value="Small_GTPase"/>
</dbReference>
<feature type="non-terminal residue" evidence="3">
    <location>
        <position position="1"/>
    </location>
</feature>
<proteinExistence type="predicted"/>
<dbReference type="InterPro" id="IPR005225">
    <property type="entry name" value="Small_GTP-bd"/>
</dbReference>
<dbReference type="SUPFAM" id="SSF52540">
    <property type="entry name" value="P-loop containing nucleoside triphosphate hydrolases"/>
    <property type="match status" value="1"/>
</dbReference>
<dbReference type="PROSITE" id="PS51421">
    <property type="entry name" value="RAS"/>
    <property type="match status" value="1"/>
</dbReference>
<evidence type="ECO:0000313" key="3">
    <source>
        <dbReference type="EMBL" id="KAK7495137.1"/>
    </source>
</evidence>
<keyword evidence="2" id="KW-0342">GTP-binding</keyword>
<organism evidence="3 4">
    <name type="scientific">Batillaria attramentaria</name>
    <dbReference type="NCBI Taxonomy" id="370345"/>
    <lineage>
        <taxon>Eukaryota</taxon>
        <taxon>Metazoa</taxon>
        <taxon>Spiralia</taxon>
        <taxon>Lophotrochozoa</taxon>
        <taxon>Mollusca</taxon>
        <taxon>Gastropoda</taxon>
        <taxon>Caenogastropoda</taxon>
        <taxon>Sorbeoconcha</taxon>
        <taxon>Cerithioidea</taxon>
        <taxon>Batillariidae</taxon>
        <taxon>Batillaria</taxon>
    </lineage>
</organism>
<keyword evidence="1" id="KW-0547">Nucleotide-binding</keyword>
<evidence type="ECO:0000313" key="4">
    <source>
        <dbReference type="Proteomes" id="UP001519460"/>
    </source>
</evidence>
<dbReference type="SMART" id="SM00175">
    <property type="entry name" value="RAB"/>
    <property type="match status" value="1"/>
</dbReference>
<dbReference type="EMBL" id="JACVVK020000077">
    <property type="protein sequence ID" value="KAK7495137.1"/>
    <property type="molecule type" value="Genomic_DNA"/>
</dbReference>
<dbReference type="SMART" id="SM00173">
    <property type="entry name" value="RAS"/>
    <property type="match status" value="1"/>
</dbReference>
<reference evidence="3 4" key="1">
    <citation type="journal article" date="2023" name="Sci. Data">
        <title>Genome assembly of the Korean intertidal mud-creeper Batillaria attramentaria.</title>
        <authorList>
            <person name="Patra A.K."/>
            <person name="Ho P.T."/>
            <person name="Jun S."/>
            <person name="Lee S.J."/>
            <person name="Kim Y."/>
            <person name="Won Y.J."/>
        </authorList>
    </citation>
    <scope>NUCLEOTIDE SEQUENCE [LARGE SCALE GENOMIC DNA]</scope>
    <source>
        <strain evidence="3">Wonlab-2016</strain>
    </source>
</reference>
<comment type="caution">
    <text evidence="3">The sequence shown here is derived from an EMBL/GenBank/DDBJ whole genome shotgun (WGS) entry which is preliminary data.</text>
</comment>
<evidence type="ECO:0000256" key="1">
    <source>
        <dbReference type="ARBA" id="ARBA00022741"/>
    </source>
</evidence>
<dbReference type="CDD" id="cd00154">
    <property type="entry name" value="Rab"/>
    <property type="match status" value="1"/>
</dbReference>
<dbReference type="GO" id="GO:0005525">
    <property type="term" value="F:GTP binding"/>
    <property type="evidence" value="ECO:0007669"/>
    <property type="project" value="UniProtKB-KW"/>
</dbReference>
<dbReference type="Pfam" id="PF00071">
    <property type="entry name" value="Ras"/>
    <property type="match status" value="1"/>
</dbReference>
<dbReference type="NCBIfam" id="TIGR00231">
    <property type="entry name" value="small_GTP"/>
    <property type="match status" value="1"/>
</dbReference>
<dbReference type="PRINTS" id="PR00449">
    <property type="entry name" value="RASTRNSFRMNG"/>
</dbReference>
<accession>A0ABD0L6P7</accession>
<dbReference type="AlphaFoldDB" id="A0ABD0L6P7"/>
<dbReference type="Gene3D" id="3.40.50.300">
    <property type="entry name" value="P-loop containing nucleotide triphosphate hydrolases"/>
    <property type="match status" value="1"/>
</dbReference>
<evidence type="ECO:0000256" key="2">
    <source>
        <dbReference type="ARBA" id="ARBA00023134"/>
    </source>
</evidence>
<keyword evidence="4" id="KW-1185">Reference proteome</keyword>
<dbReference type="SMART" id="SM00174">
    <property type="entry name" value="RHO"/>
    <property type="match status" value="1"/>
</dbReference>
<sequence length="179" mass="19807">VWDTVGQENIPVTVCVSYRYGTVLVWDTAGQERYRTITTSYYRGAMGIIIVYDVTDRETADNVSRWVEECQRYANEDIVIVVAGTKSDMKDGAVDYVSTDDMKTKEAVSDVVEGFFEVSAKTGQGVDAAFNCLTDALVAKRLETKNNIRGATVKVGKKKSSISLAQSRDESNTKKKKCC</sequence>
<dbReference type="FunFam" id="3.40.50.300:FF:001447">
    <property type="entry name" value="Ras-related protein Rab-1B"/>
    <property type="match status" value="1"/>
</dbReference>
<protein>
    <submittedName>
        <fullName evidence="3">Uncharacterized protein</fullName>
    </submittedName>
</protein>